<accession>A0A4Y6PUU5</accession>
<reference evidence="1 2" key="1">
    <citation type="submission" date="2019-06" db="EMBL/GenBank/DDBJ databases">
        <title>Persicimonas caeni gen. nov., sp. nov., a predatory bacterium isolated from solar saltern.</title>
        <authorList>
            <person name="Wang S."/>
        </authorList>
    </citation>
    <scope>NUCLEOTIDE SEQUENCE [LARGE SCALE GENOMIC DNA]</scope>
    <source>
        <strain evidence="1 2">YN101</strain>
    </source>
</reference>
<dbReference type="EMBL" id="CP041186">
    <property type="protein sequence ID" value="QDG52106.1"/>
    <property type="molecule type" value="Genomic_DNA"/>
</dbReference>
<proteinExistence type="predicted"/>
<protein>
    <recommendedName>
        <fullName evidence="3">Glycosyltransferase family 2 protein</fullName>
    </recommendedName>
</protein>
<sequence length="466" mass="52372">MKVVSEERRDVIIGVVVTDRDACLGRLLASLRPVDSDPSVHVVVLDNGTQPSKIPQLLELADKRARGRRRCVRNSSSRAPLHKTRVRLSRCIANLTRQWAIDEPIVWMVDDDLAFERFRLVDGQLDCQNIASRRIEQIRDLATRDKCDLLVSGFTGDAPVRPNSVISCQLSDLTAELKRLAGAEPTELYQVAHVDPTRYRGDYYYSHSQGSSAQWREPYPWLTRSGVGPTVAEQLAKMLDDARGIEFGRGVFRPLLEERDSNDVEIVDSMAPNRGGNAVFFGVEPLLAHRYPAFPVGDGHSRRSDMIGATMLAREQGYRVAEANLSLRHDRRDQSAISAHPREWKREFAGVMLARMVMHGIPPGLSPHQYLRRIAERRAERIHNDAKHVTAEVQGALATLDQPAACWWRDSNCRPLAHALRASLVRIRQTFEQAHRSHVFEALVAGDLLRGVLSAYTSLHASRSVL</sequence>
<evidence type="ECO:0008006" key="3">
    <source>
        <dbReference type="Google" id="ProtNLM"/>
    </source>
</evidence>
<evidence type="ECO:0000313" key="2">
    <source>
        <dbReference type="Proteomes" id="UP000315995"/>
    </source>
</evidence>
<accession>A0A5B8Y842</accession>
<evidence type="ECO:0000313" key="1">
    <source>
        <dbReference type="EMBL" id="QDG52106.1"/>
    </source>
</evidence>
<gene>
    <name evidence="1" type="ORF">FIV42_15550</name>
</gene>
<dbReference type="Proteomes" id="UP000315995">
    <property type="component" value="Chromosome"/>
</dbReference>
<dbReference type="AlphaFoldDB" id="A0A4Y6PUU5"/>
<keyword evidence="2" id="KW-1185">Reference proteome</keyword>
<name>A0A4Y6PUU5_PERCE</name>
<dbReference type="OrthoDB" id="9771846at2"/>
<organism evidence="1 2">
    <name type="scientific">Persicimonas caeni</name>
    <dbReference type="NCBI Taxonomy" id="2292766"/>
    <lineage>
        <taxon>Bacteria</taxon>
        <taxon>Deltaproteobacteria</taxon>
        <taxon>Bradymonadales</taxon>
        <taxon>Bradymonadaceae</taxon>
        <taxon>Persicimonas</taxon>
    </lineage>
</organism>
<dbReference type="RefSeq" id="WP_141198583.1">
    <property type="nucleotide sequence ID" value="NZ_CP041186.1"/>
</dbReference>